<dbReference type="Proteomes" id="UP001243757">
    <property type="component" value="Unassembled WGS sequence"/>
</dbReference>
<proteinExistence type="predicted"/>
<dbReference type="RefSeq" id="WP_284481397.1">
    <property type="nucleotide sequence ID" value="NZ_JASNJD010000008.1"/>
</dbReference>
<evidence type="ECO:0000313" key="5">
    <source>
        <dbReference type="Proteomes" id="UP001243757"/>
    </source>
</evidence>
<dbReference type="InterPro" id="IPR050832">
    <property type="entry name" value="Bact_Acetyltransf"/>
</dbReference>
<dbReference type="Gene3D" id="3.40.630.30">
    <property type="match status" value="1"/>
</dbReference>
<evidence type="ECO:0000256" key="1">
    <source>
        <dbReference type="ARBA" id="ARBA00022679"/>
    </source>
</evidence>
<dbReference type="PANTHER" id="PTHR43877:SF2">
    <property type="entry name" value="AMINOALKYLPHOSPHONATE N-ACETYLTRANSFERASE-RELATED"/>
    <property type="match status" value="1"/>
</dbReference>
<accession>A0ABT7F1W4</accession>
<dbReference type="SUPFAM" id="SSF55729">
    <property type="entry name" value="Acyl-CoA N-acyltransferases (Nat)"/>
    <property type="match status" value="1"/>
</dbReference>
<evidence type="ECO:0000256" key="2">
    <source>
        <dbReference type="ARBA" id="ARBA00023315"/>
    </source>
</evidence>
<sequence length="159" mass="17004">MTAALRLATEADAGALNAALMALSEELGDIHRATAEDLLRLGWGPAPAFRAVLAEASERIVGAVLYSPYVSTVKGAAGVYVSDLWTAETMRGQGLGPRLLAAALRDGGATWGARFLKLDVYHSSPDARRFYDRLGFRPARDITKMILDEAACAALKGRR</sequence>
<dbReference type="EMBL" id="JASNJD010000008">
    <property type="protein sequence ID" value="MDK3018582.1"/>
    <property type="molecule type" value="Genomic_DNA"/>
</dbReference>
<dbReference type="InterPro" id="IPR000182">
    <property type="entry name" value="GNAT_dom"/>
</dbReference>
<dbReference type="InterPro" id="IPR016181">
    <property type="entry name" value="Acyl_CoA_acyltransferase"/>
</dbReference>
<dbReference type="PANTHER" id="PTHR43877">
    <property type="entry name" value="AMINOALKYLPHOSPHONATE N-ACETYLTRANSFERASE-RELATED-RELATED"/>
    <property type="match status" value="1"/>
</dbReference>
<keyword evidence="5" id="KW-1185">Reference proteome</keyword>
<name>A0ABT7F1W4_9RHOB</name>
<keyword evidence="2" id="KW-0012">Acyltransferase</keyword>
<evidence type="ECO:0000259" key="3">
    <source>
        <dbReference type="PROSITE" id="PS51186"/>
    </source>
</evidence>
<dbReference type="Pfam" id="PF00583">
    <property type="entry name" value="Acetyltransf_1"/>
    <property type="match status" value="1"/>
</dbReference>
<organism evidence="4 5">
    <name type="scientific">Pseudodonghicola flavimaris</name>
    <dbReference type="NCBI Taxonomy" id="3050036"/>
    <lineage>
        <taxon>Bacteria</taxon>
        <taxon>Pseudomonadati</taxon>
        <taxon>Pseudomonadota</taxon>
        <taxon>Alphaproteobacteria</taxon>
        <taxon>Rhodobacterales</taxon>
        <taxon>Paracoccaceae</taxon>
        <taxon>Pseudodonghicola</taxon>
    </lineage>
</organism>
<comment type="caution">
    <text evidence="4">The sequence shown here is derived from an EMBL/GenBank/DDBJ whole genome shotgun (WGS) entry which is preliminary data.</text>
</comment>
<protein>
    <submittedName>
        <fullName evidence="4">GNAT family N-acetyltransferase</fullName>
    </submittedName>
</protein>
<dbReference type="CDD" id="cd04301">
    <property type="entry name" value="NAT_SF"/>
    <property type="match status" value="1"/>
</dbReference>
<reference evidence="4 5" key="1">
    <citation type="submission" date="2023-05" db="EMBL/GenBank/DDBJ databases">
        <title>Pseudodonghicola sp. nov.</title>
        <authorList>
            <person name="Huang J."/>
        </authorList>
    </citation>
    <scope>NUCLEOTIDE SEQUENCE [LARGE SCALE GENOMIC DNA]</scope>
    <source>
        <strain evidence="4 5">IC7</strain>
    </source>
</reference>
<keyword evidence="1" id="KW-0808">Transferase</keyword>
<feature type="domain" description="N-acetyltransferase" evidence="3">
    <location>
        <begin position="3"/>
        <end position="159"/>
    </location>
</feature>
<gene>
    <name evidence="4" type="ORF">QO033_12935</name>
</gene>
<dbReference type="PROSITE" id="PS51186">
    <property type="entry name" value="GNAT"/>
    <property type="match status" value="1"/>
</dbReference>
<evidence type="ECO:0000313" key="4">
    <source>
        <dbReference type="EMBL" id="MDK3018582.1"/>
    </source>
</evidence>